<evidence type="ECO:0000256" key="6">
    <source>
        <dbReference type="SAM" id="MobiDB-lite"/>
    </source>
</evidence>
<evidence type="ECO:0000256" key="4">
    <source>
        <dbReference type="ARBA" id="ARBA00023163"/>
    </source>
</evidence>
<name>A0AAE1C7F6_9PEZI</name>
<keyword evidence="9" id="KW-1185">Reference proteome</keyword>
<keyword evidence="4" id="KW-0804">Transcription</keyword>
<dbReference type="Gene3D" id="4.10.240.10">
    <property type="entry name" value="Zn(2)-C6 fungal-type DNA-binding domain"/>
    <property type="match status" value="1"/>
</dbReference>
<dbReference type="CDD" id="cd00067">
    <property type="entry name" value="GAL4"/>
    <property type="match status" value="1"/>
</dbReference>
<accession>A0AAE1C7F6</accession>
<dbReference type="AlphaFoldDB" id="A0AAE1C7F6"/>
<comment type="subcellular location">
    <subcellularLocation>
        <location evidence="1">Nucleus</location>
    </subcellularLocation>
</comment>
<reference evidence="8" key="1">
    <citation type="journal article" date="2023" name="Mol. Phylogenet. Evol.">
        <title>Genome-scale phylogeny and comparative genomics of the fungal order Sordariales.</title>
        <authorList>
            <person name="Hensen N."/>
            <person name="Bonometti L."/>
            <person name="Westerberg I."/>
            <person name="Brannstrom I.O."/>
            <person name="Guillou S."/>
            <person name="Cros-Aarteil S."/>
            <person name="Calhoun S."/>
            <person name="Haridas S."/>
            <person name="Kuo A."/>
            <person name="Mondo S."/>
            <person name="Pangilinan J."/>
            <person name="Riley R."/>
            <person name="LaButti K."/>
            <person name="Andreopoulos B."/>
            <person name="Lipzen A."/>
            <person name="Chen C."/>
            <person name="Yan M."/>
            <person name="Daum C."/>
            <person name="Ng V."/>
            <person name="Clum A."/>
            <person name="Steindorff A."/>
            <person name="Ohm R.A."/>
            <person name="Martin F."/>
            <person name="Silar P."/>
            <person name="Natvig D.O."/>
            <person name="Lalanne C."/>
            <person name="Gautier V."/>
            <person name="Ament-Velasquez S.L."/>
            <person name="Kruys A."/>
            <person name="Hutchinson M.I."/>
            <person name="Powell A.J."/>
            <person name="Barry K."/>
            <person name="Miller A.N."/>
            <person name="Grigoriev I.V."/>
            <person name="Debuchy R."/>
            <person name="Gladieux P."/>
            <person name="Hiltunen Thoren M."/>
            <person name="Johannesson H."/>
        </authorList>
    </citation>
    <scope>NUCLEOTIDE SEQUENCE</scope>
    <source>
        <strain evidence="8">CBS 314.62</strain>
    </source>
</reference>
<protein>
    <recommendedName>
        <fullName evidence="7">Zn(2)-C6 fungal-type domain-containing protein</fullName>
    </recommendedName>
</protein>
<dbReference type="InterPro" id="IPR036864">
    <property type="entry name" value="Zn2-C6_fun-type_DNA-bd_sf"/>
</dbReference>
<dbReference type="SUPFAM" id="SSF57701">
    <property type="entry name" value="Zn2/Cys6 DNA-binding domain"/>
    <property type="match status" value="1"/>
</dbReference>
<dbReference type="GO" id="GO:0000976">
    <property type="term" value="F:transcription cis-regulatory region binding"/>
    <property type="evidence" value="ECO:0007669"/>
    <property type="project" value="TreeGrafter"/>
</dbReference>
<dbReference type="PANTHER" id="PTHR31845:SF39">
    <property type="entry name" value="TRANSCRIPTION FACTOR PBCR-RELATED"/>
    <property type="match status" value="1"/>
</dbReference>
<sequence>MPRQPNPQNRLACDRCHGQKLRCQKGPASQGSCLRCSRSNTTCVFSPRQRRQVHTQVQAQEEGADSNAASIAPSPTAKEQAEVHPQSFTVDDNASPGAGLDFLDDDLFLDHDFGEMHHASTANADSVNPSALTLPVSSPSSNGWSAFLGIGPGSQPVFVDNLSPDSLTDWSSHFNGGCQLGIDKGFSLFGRAQAYTPGHVESASSDASTPPEVTFQDVDPTQCIRQLAELNVKLYEHAEILPAVTMDPNGQLPTSDGRLFPIDETFIVTQAFIDVVDRLYPRIGRISNFVPDHATVLLLLSCANRVFDIYQIIVGHMKACIAHRITPVTTDGRAVSLPKIHIGRYAPPSPAAITMHMLMVILMASNLFDQLQDVLGVWWHSPGDTTKTTPVQSGPERAEVELAVGQRARFPEFTDEAKSAMAVRAATVAREIVGARQQLLNTPGMRGNGMMNMAAETGPWHARDTYPKT</sequence>
<evidence type="ECO:0000313" key="9">
    <source>
        <dbReference type="Proteomes" id="UP001270362"/>
    </source>
</evidence>
<dbReference type="PROSITE" id="PS00463">
    <property type="entry name" value="ZN2_CY6_FUNGAL_1"/>
    <property type="match status" value="1"/>
</dbReference>
<evidence type="ECO:0000256" key="3">
    <source>
        <dbReference type="ARBA" id="ARBA00023125"/>
    </source>
</evidence>
<dbReference type="EMBL" id="JAULSO010000006">
    <property type="protein sequence ID" value="KAK3681568.1"/>
    <property type="molecule type" value="Genomic_DNA"/>
</dbReference>
<organism evidence="8 9">
    <name type="scientific">Podospora appendiculata</name>
    <dbReference type="NCBI Taxonomy" id="314037"/>
    <lineage>
        <taxon>Eukaryota</taxon>
        <taxon>Fungi</taxon>
        <taxon>Dikarya</taxon>
        <taxon>Ascomycota</taxon>
        <taxon>Pezizomycotina</taxon>
        <taxon>Sordariomycetes</taxon>
        <taxon>Sordariomycetidae</taxon>
        <taxon>Sordariales</taxon>
        <taxon>Podosporaceae</taxon>
        <taxon>Podospora</taxon>
    </lineage>
</organism>
<dbReference type="GO" id="GO:0000981">
    <property type="term" value="F:DNA-binding transcription factor activity, RNA polymerase II-specific"/>
    <property type="evidence" value="ECO:0007669"/>
    <property type="project" value="InterPro"/>
</dbReference>
<evidence type="ECO:0000256" key="5">
    <source>
        <dbReference type="ARBA" id="ARBA00023242"/>
    </source>
</evidence>
<proteinExistence type="predicted"/>
<feature type="domain" description="Zn(2)-C6 fungal-type" evidence="7">
    <location>
        <begin position="12"/>
        <end position="45"/>
    </location>
</feature>
<comment type="caution">
    <text evidence="8">The sequence shown here is derived from an EMBL/GenBank/DDBJ whole genome shotgun (WGS) entry which is preliminary data.</text>
</comment>
<dbReference type="PROSITE" id="PS50048">
    <property type="entry name" value="ZN2_CY6_FUNGAL_2"/>
    <property type="match status" value="1"/>
</dbReference>
<dbReference type="PANTHER" id="PTHR31845">
    <property type="entry name" value="FINGER DOMAIN PROTEIN, PUTATIVE-RELATED"/>
    <property type="match status" value="1"/>
</dbReference>
<dbReference type="InterPro" id="IPR051089">
    <property type="entry name" value="prtT"/>
</dbReference>
<dbReference type="Proteomes" id="UP001270362">
    <property type="component" value="Unassembled WGS sequence"/>
</dbReference>
<evidence type="ECO:0000313" key="8">
    <source>
        <dbReference type="EMBL" id="KAK3681568.1"/>
    </source>
</evidence>
<gene>
    <name evidence="8" type="ORF">B0T22DRAFT_472474</name>
</gene>
<keyword evidence="2" id="KW-0805">Transcription regulation</keyword>
<keyword evidence="5" id="KW-0539">Nucleus</keyword>
<dbReference type="GO" id="GO:0005634">
    <property type="term" value="C:nucleus"/>
    <property type="evidence" value="ECO:0007669"/>
    <property type="project" value="UniProtKB-SubCell"/>
</dbReference>
<feature type="region of interest" description="Disordered" evidence="6">
    <location>
        <begin position="59"/>
        <end position="95"/>
    </location>
</feature>
<dbReference type="Pfam" id="PF00172">
    <property type="entry name" value="Zn_clus"/>
    <property type="match status" value="1"/>
</dbReference>
<keyword evidence="3" id="KW-0238">DNA-binding</keyword>
<dbReference type="SMART" id="SM00066">
    <property type="entry name" value="GAL4"/>
    <property type="match status" value="1"/>
</dbReference>
<dbReference type="InterPro" id="IPR001138">
    <property type="entry name" value="Zn2Cys6_DnaBD"/>
</dbReference>
<evidence type="ECO:0000256" key="2">
    <source>
        <dbReference type="ARBA" id="ARBA00023015"/>
    </source>
</evidence>
<evidence type="ECO:0000256" key="1">
    <source>
        <dbReference type="ARBA" id="ARBA00004123"/>
    </source>
</evidence>
<reference evidence="8" key="2">
    <citation type="submission" date="2023-06" db="EMBL/GenBank/DDBJ databases">
        <authorList>
            <consortium name="Lawrence Berkeley National Laboratory"/>
            <person name="Haridas S."/>
            <person name="Hensen N."/>
            <person name="Bonometti L."/>
            <person name="Westerberg I."/>
            <person name="Brannstrom I.O."/>
            <person name="Guillou S."/>
            <person name="Cros-Aarteil S."/>
            <person name="Calhoun S."/>
            <person name="Kuo A."/>
            <person name="Mondo S."/>
            <person name="Pangilinan J."/>
            <person name="Riley R."/>
            <person name="Labutti K."/>
            <person name="Andreopoulos B."/>
            <person name="Lipzen A."/>
            <person name="Chen C."/>
            <person name="Yanf M."/>
            <person name="Daum C."/>
            <person name="Ng V."/>
            <person name="Clum A."/>
            <person name="Steindorff A."/>
            <person name="Ohm R."/>
            <person name="Martin F."/>
            <person name="Silar P."/>
            <person name="Natvig D."/>
            <person name="Lalanne C."/>
            <person name="Gautier V."/>
            <person name="Ament-Velasquez S.L."/>
            <person name="Kruys A."/>
            <person name="Hutchinson M.I."/>
            <person name="Powell A.J."/>
            <person name="Barry K."/>
            <person name="Miller A.N."/>
            <person name="Grigoriev I.V."/>
            <person name="Debuchy R."/>
            <person name="Gladieux P."/>
            <person name="Thoren M.H."/>
            <person name="Johannesson H."/>
        </authorList>
    </citation>
    <scope>NUCLEOTIDE SEQUENCE</scope>
    <source>
        <strain evidence="8">CBS 314.62</strain>
    </source>
</reference>
<dbReference type="GO" id="GO:0008270">
    <property type="term" value="F:zinc ion binding"/>
    <property type="evidence" value="ECO:0007669"/>
    <property type="project" value="InterPro"/>
</dbReference>
<evidence type="ECO:0000259" key="7">
    <source>
        <dbReference type="PROSITE" id="PS50048"/>
    </source>
</evidence>